<dbReference type="Proteomes" id="UP001497522">
    <property type="component" value="Chromosome 2"/>
</dbReference>
<accession>A0ABP1B9R3</accession>
<dbReference type="EMBL" id="OZ023703">
    <property type="protein sequence ID" value="CAK9871809.1"/>
    <property type="molecule type" value="Genomic_DNA"/>
</dbReference>
<organism evidence="1 2">
    <name type="scientific">Sphagnum jensenii</name>
    <dbReference type="NCBI Taxonomy" id="128206"/>
    <lineage>
        <taxon>Eukaryota</taxon>
        <taxon>Viridiplantae</taxon>
        <taxon>Streptophyta</taxon>
        <taxon>Embryophyta</taxon>
        <taxon>Bryophyta</taxon>
        <taxon>Sphagnophytina</taxon>
        <taxon>Sphagnopsida</taxon>
        <taxon>Sphagnales</taxon>
        <taxon>Sphagnaceae</taxon>
        <taxon>Sphagnum</taxon>
    </lineage>
</organism>
<evidence type="ECO:0000313" key="1">
    <source>
        <dbReference type="EMBL" id="CAK9871809.1"/>
    </source>
</evidence>
<name>A0ABP1B9R3_9BRYO</name>
<evidence type="ECO:0000313" key="2">
    <source>
        <dbReference type="Proteomes" id="UP001497522"/>
    </source>
</evidence>
<protein>
    <submittedName>
        <fullName evidence="1">Uncharacterized protein</fullName>
    </submittedName>
</protein>
<sequence length="127" mass="14401">MEEQTLSVCQSSCLIGFLFNHKSLKIGFSNVERIFTCHWLAKLWQEVMNLKNEINKQEVAKLFGEEFHTPSHIFLCIENVKCVMLCKDGDNFGALPPKATKAWASRKNIPFLISLDIINALQGGTRS</sequence>
<keyword evidence="2" id="KW-1185">Reference proteome</keyword>
<reference evidence="1 2" key="1">
    <citation type="submission" date="2024-03" db="EMBL/GenBank/DDBJ databases">
        <authorList>
            <consortium name="ELIXIR-Norway"/>
            <consortium name="Elixir Norway"/>
        </authorList>
    </citation>
    <scope>NUCLEOTIDE SEQUENCE [LARGE SCALE GENOMIC DNA]</scope>
</reference>
<proteinExistence type="predicted"/>
<gene>
    <name evidence="1" type="ORF">CSSPJE1EN2_LOCUS14406</name>
</gene>